<dbReference type="Pfam" id="PF18114">
    <property type="entry name" value="Suv3_N"/>
    <property type="match status" value="1"/>
</dbReference>
<name>A0A9P0D252_9CUCU</name>
<dbReference type="InterPro" id="IPR022192">
    <property type="entry name" value="SUV3_C"/>
</dbReference>
<proteinExistence type="inferred from homology"/>
<dbReference type="SMART" id="SM00490">
    <property type="entry name" value="HELICc"/>
    <property type="match status" value="1"/>
</dbReference>
<evidence type="ECO:0000256" key="12">
    <source>
        <dbReference type="ARBA" id="ARBA00047984"/>
    </source>
</evidence>
<evidence type="ECO:0000256" key="10">
    <source>
        <dbReference type="ARBA" id="ARBA00022946"/>
    </source>
</evidence>
<keyword evidence="11" id="KW-0496">Mitochondrion</keyword>
<dbReference type="PANTHER" id="PTHR12131:SF1">
    <property type="entry name" value="ATP-DEPENDENT RNA HELICASE SUPV3L1, MITOCHONDRIAL-RELATED"/>
    <property type="match status" value="1"/>
</dbReference>
<gene>
    <name evidence="16" type="ORF">PSYICH_LOCUS12623</name>
</gene>
<keyword evidence="8" id="KW-0347">Helicase</keyword>
<accession>A0A9P0D252</accession>
<dbReference type="EMBL" id="OV651818">
    <property type="protein sequence ID" value="CAH1112530.1"/>
    <property type="molecule type" value="Genomic_DNA"/>
</dbReference>
<dbReference type="SUPFAM" id="SSF52540">
    <property type="entry name" value="P-loop containing nucleoside triphosphate hydrolases"/>
    <property type="match status" value="2"/>
</dbReference>
<dbReference type="FunFam" id="3.40.50.300:FF:000446">
    <property type="entry name" value="ATP-dependent RNA helicase SUPV3L1, mitochondrial"/>
    <property type="match status" value="1"/>
</dbReference>
<dbReference type="GO" id="GO:0003724">
    <property type="term" value="F:RNA helicase activity"/>
    <property type="evidence" value="ECO:0007669"/>
    <property type="project" value="UniProtKB-EC"/>
</dbReference>
<evidence type="ECO:0000256" key="9">
    <source>
        <dbReference type="ARBA" id="ARBA00022840"/>
    </source>
</evidence>
<feature type="domain" description="Helicase C-terminal" evidence="15">
    <location>
        <begin position="341"/>
        <end position="506"/>
    </location>
</feature>
<dbReference type="FunFam" id="3.40.50.300:FF:000269">
    <property type="entry name" value="ATP-dependent RNA helicase SUPV3L1, mitochondrial"/>
    <property type="match status" value="1"/>
</dbReference>
<dbReference type="OrthoDB" id="6692397at2759"/>
<dbReference type="InterPro" id="IPR044774">
    <property type="entry name" value="Suv3_DEXQc"/>
</dbReference>
<comment type="cofactor">
    <cofactor evidence="1">
        <name>Mn(2+)</name>
        <dbReference type="ChEBI" id="CHEBI:29035"/>
    </cofactor>
</comment>
<dbReference type="EC" id="3.6.4.13" evidence="5"/>
<evidence type="ECO:0000313" key="17">
    <source>
        <dbReference type="Proteomes" id="UP001153636"/>
    </source>
</evidence>
<evidence type="ECO:0000256" key="11">
    <source>
        <dbReference type="ARBA" id="ARBA00023128"/>
    </source>
</evidence>
<evidence type="ECO:0000256" key="5">
    <source>
        <dbReference type="ARBA" id="ARBA00012552"/>
    </source>
</evidence>
<evidence type="ECO:0000256" key="6">
    <source>
        <dbReference type="ARBA" id="ARBA00022741"/>
    </source>
</evidence>
<evidence type="ECO:0000313" key="16">
    <source>
        <dbReference type="EMBL" id="CAH1112530.1"/>
    </source>
</evidence>
<dbReference type="Gene3D" id="1.20.272.40">
    <property type="match status" value="1"/>
</dbReference>
<keyword evidence="9" id="KW-0067">ATP-binding</keyword>
<evidence type="ECO:0000256" key="14">
    <source>
        <dbReference type="ARBA" id="ARBA00069703"/>
    </source>
</evidence>
<dbReference type="InterPro" id="IPR041082">
    <property type="entry name" value="Suv3_C_1"/>
</dbReference>
<dbReference type="Pfam" id="PF22527">
    <property type="entry name" value="DEXQc_Suv3"/>
    <property type="match status" value="1"/>
</dbReference>
<comment type="cofactor">
    <cofactor evidence="2">
        <name>Mg(2+)</name>
        <dbReference type="ChEBI" id="CHEBI:18420"/>
    </cofactor>
</comment>
<dbReference type="Gene3D" id="1.20.58.1080">
    <property type="match status" value="1"/>
</dbReference>
<keyword evidence="10" id="KW-0809">Transit peptide</keyword>
<dbReference type="FunFam" id="1.20.58.1080:FF:000001">
    <property type="entry name" value="ATP-dependent RNA helicase SUPV3L1, mitochondrial"/>
    <property type="match status" value="1"/>
</dbReference>
<sequence length="752" mass="84819">MLQNSNKIRYLCAAAQCISHSKLISEICIKSAVSYVQTRLKKDDSNLSSLFVPVQVKPNIDDINIGAELTGSLNKTDLLKILNKFYQKKEIKALLSDNGLDHYLQHQAYVSFRRYCLEAQNLPTDIHVVFSDILQGAGNITDIFPYFLRHAKLMFPHLDCMDDLKKISDLRSPANWYPQARAINRKIVFHAGPTNSGKTYHALERFMTSKSGVYCGPLKLLASEVFSKTNSRGTPCDLVTGEERNFADPSGNVSSHVSCTVEMTSIQNPYEVAIIDEIQMIKDPQRGWAWTRALLGLTAEEIHLCGEAGTIDLIRQICLTTGEDIEVRHYKRLTPLKIEESAVGSLENVMPGDCIVCFSKNDIYSVSRGIEATGKEVAVIYGGLPPGTKLAQAAKFNDPENSCKILVATDAIGMGLNLSIKRVIFYSLIKASMNEKGEREMDTISVSSALQIAGRAGRYGTQWPEGSVTTFKQEDLPTLKYLLASQPEPIIQAGLHPTADQIELYAYHLPNSTLSNLMDIFVNLSTVDDSLYFMCQTEDFKFLADMIQHVPLPLRARYLFCCAPINKKMPFVCTIFLKFTRQYSKNETISFDWLCRNIGWPLQPPKTILDLVHLEAVFDVLDLYLWLSYRFPDLFNEPNLVRDVQRELDQIIQQGIVQLTRLLKNSETVISSGTGDADDEEFLMNRQKQSYLRGPKSGQLGKGKLTERLLAQGILTPTMLQELKKEWNKGPVLRDIMEEEPKKIRRKRKTTK</sequence>
<evidence type="ECO:0000256" key="3">
    <source>
        <dbReference type="ARBA" id="ARBA00004173"/>
    </source>
</evidence>
<dbReference type="InterPro" id="IPR001650">
    <property type="entry name" value="Helicase_C-like"/>
</dbReference>
<evidence type="ECO:0000256" key="7">
    <source>
        <dbReference type="ARBA" id="ARBA00022801"/>
    </source>
</evidence>
<dbReference type="GO" id="GO:0045025">
    <property type="term" value="C:mitochondrial degradosome"/>
    <property type="evidence" value="ECO:0007669"/>
    <property type="project" value="TreeGrafter"/>
</dbReference>
<dbReference type="GO" id="GO:0005524">
    <property type="term" value="F:ATP binding"/>
    <property type="evidence" value="ECO:0007669"/>
    <property type="project" value="UniProtKB-KW"/>
</dbReference>
<comment type="function">
    <text evidence="13">Major helicase player in mitochondrial RNA metabolism and maintenance. Likely component of the mitochondrial degradosome (mtEXO) complex, that degrades 3' overhang double-stranded RNA with a 3'-to-5' directionality in an ATP-dependent manner. ATPase and ATP-dependent multisubstrate helicase, able to unwind double-stranded (ds) DNA and RNA, and RNA/DNA heteroduplexes in the 5'-to-3' direction. Regulates mRNA stability and is required for the correct processing and maturation of mitochondrial transcripts.</text>
</comment>
<keyword evidence="17" id="KW-1185">Reference proteome</keyword>
<dbReference type="GO" id="GO:0000965">
    <property type="term" value="P:mitochondrial RNA 3'-end processing"/>
    <property type="evidence" value="ECO:0007669"/>
    <property type="project" value="TreeGrafter"/>
</dbReference>
<dbReference type="FunFam" id="1.10.1740.140:FF:000001">
    <property type="entry name" value="ATP-dependent RNA helicase SUPV3L1, mitochondrial"/>
    <property type="match status" value="1"/>
</dbReference>
<dbReference type="GO" id="GO:0016787">
    <property type="term" value="F:hydrolase activity"/>
    <property type="evidence" value="ECO:0007669"/>
    <property type="project" value="UniProtKB-KW"/>
</dbReference>
<dbReference type="Pfam" id="PF12513">
    <property type="entry name" value="SUV3_C"/>
    <property type="match status" value="1"/>
</dbReference>
<dbReference type="CDD" id="cd17913">
    <property type="entry name" value="DEXQc_Suv3"/>
    <property type="match status" value="1"/>
</dbReference>
<evidence type="ECO:0000256" key="8">
    <source>
        <dbReference type="ARBA" id="ARBA00022806"/>
    </source>
</evidence>
<dbReference type="AlphaFoldDB" id="A0A9P0D252"/>
<dbReference type="InterPro" id="IPR055206">
    <property type="entry name" value="DEXQc_SUV3"/>
</dbReference>
<evidence type="ECO:0000259" key="15">
    <source>
        <dbReference type="PROSITE" id="PS51194"/>
    </source>
</evidence>
<evidence type="ECO:0000256" key="13">
    <source>
        <dbReference type="ARBA" id="ARBA00059581"/>
    </source>
</evidence>
<comment type="similarity">
    <text evidence="4">Belongs to the helicase family.</text>
</comment>
<dbReference type="PROSITE" id="PS51194">
    <property type="entry name" value="HELICASE_CTER"/>
    <property type="match status" value="1"/>
</dbReference>
<evidence type="ECO:0000256" key="4">
    <source>
        <dbReference type="ARBA" id="ARBA00008708"/>
    </source>
</evidence>
<evidence type="ECO:0000256" key="2">
    <source>
        <dbReference type="ARBA" id="ARBA00001946"/>
    </source>
</evidence>
<keyword evidence="6" id="KW-0547">Nucleotide-binding</keyword>
<keyword evidence="7" id="KW-0378">Hydrolase</keyword>
<dbReference type="Gene3D" id="1.10.1740.140">
    <property type="match status" value="1"/>
</dbReference>
<dbReference type="InterPro" id="IPR050699">
    <property type="entry name" value="RNA-DNA_Helicase"/>
</dbReference>
<dbReference type="InterPro" id="IPR027417">
    <property type="entry name" value="P-loop_NTPase"/>
</dbReference>
<dbReference type="InterPro" id="IPR041453">
    <property type="entry name" value="Suv3_N"/>
</dbReference>
<dbReference type="PANTHER" id="PTHR12131">
    <property type="entry name" value="ATP-DEPENDENT RNA AND DNA HELICASE"/>
    <property type="match status" value="1"/>
</dbReference>
<comment type="subcellular location">
    <subcellularLocation>
        <location evidence="3">Mitochondrion</location>
    </subcellularLocation>
</comment>
<dbReference type="Proteomes" id="UP001153636">
    <property type="component" value="Chromosome 6"/>
</dbReference>
<dbReference type="Pfam" id="PF18147">
    <property type="entry name" value="Suv3_C_1"/>
    <property type="match status" value="1"/>
</dbReference>
<dbReference type="CDD" id="cd18805">
    <property type="entry name" value="SF2_C_suv3"/>
    <property type="match status" value="1"/>
</dbReference>
<dbReference type="Pfam" id="PF00271">
    <property type="entry name" value="Helicase_C"/>
    <property type="match status" value="1"/>
</dbReference>
<reference evidence="16" key="1">
    <citation type="submission" date="2022-01" db="EMBL/GenBank/DDBJ databases">
        <authorList>
            <person name="King R."/>
        </authorList>
    </citation>
    <scope>NUCLEOTIDE SEQUENCE</scope>
</reference>
<organism evidence="16 17">
    <name type="scientific">Psylliodes chrysocephalus</name>
    <dbReference type="NCBI Taxonomy" id="3402493"/>
    <lineage>
        <taxon>Eukaryota</taxon>
        <taxon>Metazoa</taxon>
        <taxon>Ecdysozoa</taxon>
        <taxon>Arthropoda</taxon>
        <taxon>Hexapoda</taxon>
        <taxon>Insecta</taxon>
        <taxon>Pterygota</taxon>
        <taxon>Neoptera</taxon>
        <taxon>Endopterygota</taxon>
        <taxon>Coleoptera</taxon>
        <taxon>Polyphaga</taxon>
        <taxon>Cucujiformia</taxon>
        <taxon>Chrysomeloidea</taxon>
        <taxon>Chrysomelidae</taxon>
        <taxon>Galerucinae</taxon>
        <taxon>Alticini</taxon>
        <taxon>Psylliodes</taxon>
    </lineage>
</organism>
<dbReference type="Gene3D" id="3.40.50.300">
    <property type="entry name" value="P-loop containing nucleotide triphosphate hydrolases"/>
    <property type="match status" value="2"/>
</dbReference>
<protein>
    <recommendedName>
        <fullName evidence="14">ATP-dependent RNA helicase SUV3 homolog, mitochondrial</fullName>
        <ecNumber evidence="5">3.6.4.13</ecNumber>
    </recommendedName>
</protein>
<evidence type="ECO:0000256" key="1">
    <source>
        <dbReference type="ARBA" id="ARBA00001936"/>
    </source>
</evidence>
<comment type="catalytic activity">
    <reaction evidence="12">
        <text>ATP + H2O = ADP + phosphate + H(+)</text>
        <dbReference type="Rhea" id="RHEA:13065"/>
        <dbReference type="ChEBI" id="CHEBI:15377"/>
        <dbReference type="ChEBI" id="CHEBI:15378"/>
        <dbReference type="ChEBI" id="CHEBI:30616"/>
        <dbReference type="ChEBI" id="CHEBI:43474"/>
        <dbReference type="ChEBI" id="CHEBI:456216"/>
        <dbReference type="EC" id="3.6.4.13"/>
    </reaction>
</comment>